<dbReference type="Pfam" id="PF00501">
    <property type="entry name" value="AMP-binding"/>
    <property type="match status" value="1"/>
</dbReference>
<dbReference type="InterPro" id="IPR045851">
    <property type="entry name" value="AMP-bd_C_sf"/>
</dbReference>
<feature type="region of interest" description="Disordered" evidence="2">
    <location>
        <begin position="480"/>
        <end position="501"/>
    </location>
</feature>
<comment type="caution">
    <text evidence="4">The sequence shown here is derived from an EMBL/GenBank/DDBJ whole genome shotgun (WGS) entry which is preliminary data.</text>
</comment>
<keyword evidence="5" id="KW-1185">Reference proteome</keyword>
<gene>
    <name evidence="4" type="ORF">EVG20_g10108</name>
</gene>
<dbReference type="Proteomes" id="UP000298327">
    <property type="component" value="Unassembled WGS sequence"/>
</dbReference>
<dbReference type="AlphaFoldDB" id="A0A4Y9XVK4"/>
<dbReference type="InterPro" id="IPR042099">
    <property type="entry name" value="ANL_N_sf"/>
</dbReference>
<dbReference type="SUPFAM" id="SSF56801">
    <property type="entry name" value="Acetyl-CoA synthetase-like"/>
    <property type="match status" value="2"/>
</dbReference>
<accession>A0A4Y9XVK4</accession>
<dbReference type="EMBL" id="SEOQ01001149">
    <property type="protein sequence ID" value="TFY53453.1"/>
    <property type="molecule type" value="Genomic_DNA"/>
</dbReference>
<evidence type="ECO:0000313" key="5">
    <source>
        <dbReference type="Proteomes" id="UP000298327"/>
    </source>
</evidence>
<keyword evidence="1" id="KW-0511">Multifunctional enzyme</keyword>
<evidence type="ECO:0000259" key="3">
    <source>
        <dbReference type="Pfam" id="PF00501"/>
    </source>
</evidence>
<protein>
    <recommendedName>
        <fullName evidence="3">AMP-dependent synthetase/ligase domain-containing protein</fullName>
    </recommendedName>
</protein>
<dbReference type="OrthoDB" id="416786at2759"/>
<organism evidence="4 5">
    <name type="scientific">Dentipellis fragilis</name>
    <dbReference type="NCBI Taxonomy" id="205917"/>
    <lineage>
        <taxon>Eukaryota</taxon>
        <taxon>Fungi</taxon>
        <taxon>Dikarya</taxon>
        <taxon>Basidiomycota</taxon>
        <taxon>Agaricomycotina</taxon>
        <taxon>Agaricomycetes</taxon>
        <taxon>Russulales</taxon>
        <taxon>Hericiaceae</taxon>
        <taxon>Dentipellis</taxon>
    </lineage>
</organism>
<sequence>MLLSEIEHHALKDVLGSLWSCFFQSTIDALTSANFASFNYITKQDRYQDHPILPTANKALIATHRAEALSIVHGTSTPAQHQFVHEAILHHSRANPFQVAAIHQQSALTYQDLDNMSYNVSQFLVRHGVGRETRVCLLVERSLTMLVGILGTLRAGASYIPLDGHIITSSALKMILRDSNAAMVLVSSKFLDQVKDFHIPSINLESLQGRKDMLSGSKMGSASPEMWYSDEAYVIYTSGTTGRLKGVTIVNTMHWHTPGSILTIRGPTPNNSIYVLDDEHRPVPVGIPRHLWAGGWGICRGYVGHPELNAERFQPDPFSPYGTYMFDTGDLGICRIDGEIEFLRRLDDQVKIKGFRVELDGIAHTMLACLKVKAACAMLCGDKLVSFYSPSDVEEGEVRQIVSESQPYYAIPVQFIAISSFPMTSNGKINKQKLHFLAESILFPCLLNSAYDDSQESQQKIQTWTLQDFHSGNGLPIGRISRTPQIRMTPEKPDSEGMAPV</sequence>
<proteinExistence type="predicted"/>
<dbReference type="GO" id="GO:0043041">
    <property type="term" value="P:amino acid activation for nonribosomal peptide biosynthetic process"/>
    <property type="evidence" value="ECO:0007669"/>
    <property type="project" value="TreeGrafter"/>
</dbReference>
<dbReference type="STRING" id="205917.A0A4Y9XVK4"/>
<dbReference type="Gene3D" id="3.40.50.12780">
    <property type="entry name" value="N-terminal domain of ligase-like"/>
    <property type="match status" value="1"/>
</dbReference>
<dbReference type="PANTHER" id="PTHR45527:SF1">
    <property type="entry name" value="FATTY ACID SYNTHASE"/>
    <property type="match status" value="1"/>
</dbReference>
<name>A0A4Y9XVK4_9AGAM</name>
<reference evidence="4 5" key="1">
    <citation type="submission" date="2019-02" db="EMBL/GenBank/DDBJ databases">
        <title>Genome sequencing of the rare red list fungi Dentipellis fragilis.</title>
        <authorList>
            <person name="Buettner E."/>
            <person name="Kellner H."/>
        </authorList>
    </citation>
    <scope>NUCLEOTIDE SEQUENCE [LARGE SCALE GENOMIC DNA]</scope>
    <source>
        <strain evidence="4 5">DSM 105465</strain>
    </source>
</reference>
<dbReference type="Gene3D" id="3.30.300.30">
    <property type="match status" value="1"/>
</dbReference>
<evidence type="ECO:0000313" key="4">
    <source>
        <dbReference type="EMBL" id="TFY53453.1"/>
    </source>
</evidence>
<dbReference type="GO" id="GO:0005737">
    <property type="term" value="C:cytoplasm"/>
    <property type="evidence" value="ECO:0007669"/>
    <property type="project" value="TreeGrafter"/>
</dbReference>
<dbReference type="Gene3D" id="2.30.38.10">
    <property type="entry name" value="Luciferase, Domain 3"/>
    <property type="match status" value="1"/>
</dbReference>
<dbReference type="PANTHER" id="PTHR45527">
    <property type="entry name" value="NONRIBOSOMAL PEPTIDE SYNTHETASE"/>
    <property type="match status" value="1"/>
</dbReference>
<dbReference type="InterPro" id="IPR020845">
    <property type="entry name" value="AMP-binding_CS"/>
</dbReference>
<dbReference type="PROSITE" id="PS00455">
    <property type="entry name" value="AMP_BINDING"/>
    <property type="match status" value="1"/>
</dbReference>
<evidence type="ECO:0000256" key="1">
    <source>
        <dbReference type="ARBA" id="ARBA00023268"/>
    </source>
</evidence>
<dbReference type="GO" id="GO:0044550">
    <property type="term" value="P:secondary metabolite biosynthetic process"/>
    <property type="evidence" value="ECO:0007669"/>
    <property type="project" value="TreeGrafter"/>
</dbReference>
<dbReference type="GO" id="GO:0031177">
    <property type="term" value="F:phosphopantetheine binding"/>
    <property type="evidence" value="ECO:0007669"/>
    <property type="project" value="TreeGrafter"/>
</dbReference>
<evidence type="ECO:0000256" key="2">
    <source>
        <dbReference type="SAM" id="MobiDB-lite"/>
    </source>
</evidence>
<dbReference type="InterPro" id="IPR000873">
    <property type="entry name" value="AMP-dep_synth/lig_dom"/>
</dbReference>
<feature type="domain" description="AMP-dependent synthetase/ligase" evidence="3">
    <location>
        <begin position="93"/>
        <end position="249"/>
    </location>
</feature>